<sequence length="193" mass="22285">MQTKEKEKQEERKLKEEEERKRAQEAAEGKEETKKEREEFENSLGKIDKDNIEVCEQMLGKKANSNHGANMESRDDTRGNKQEKMWRRGDAAAKGQIDRQKNKDIERLQRKNNNLVRMATGRENKELDGIKEDNQALIHDMLSLGDEVENLNRDNKRGVETVMEKSPPEELVRGKVKQVDDARTGVPQLNGQS</sequence>
<dbReference type="AlphaFoldDB" id="A0A388JSN0"/>
<name>A0A388JSN0_CHABU</name>
<feature type="compositionally biased region" description="Basic and acidic residues" evidence="1">
    <location>
        <begin position="72"/>
        <end position="104"/>
    </location>
</feature>
<evidence type="ECO:0000256" key="1">
    <source>
        <dbReference type="SAM" id="MobiDB-lite"/>
    </source>
</evidence>
<keyword evidence="3" id="KW-1185">Reference proteome</keyword>
<feature type="compositionally biased region" description="Basic and acidic residues" evidence="1">
    <location>
        <begin position="1"/>
        <end position="52"/>
    </location>
</feature>
<feature type="region of interest" description="Disordered" evidence="1">
    <location>
        <begin position="1"/>
        <end position="104"/>
    </location>
</feature>
<gene>
    <name evidence="2" type="ORF">CBR_g12528</name>
</gene>
<organism evidence="2 3">
    <name type="scientific">Chara braunii</name>
    <name type="common">Braun's stonewort</name>
    <dbReference type="NCBI Taxonomy" id="69332"/>
    <lineage>
        <taxon>Eukaryota</taxon>
        <taxon>Viridiplantae</taxon>
        <taxon>Streptophyta</taxon>
        <taxon>Charophyceae</taxon>
        <taxon>Charales</taxon>
        <taxon>Characeae</taxon>
        <taxon>Chara</taxon>
    </lineage>
</organism>
<dbReference type="EMBL" id="BFEA01000014">
    <property type="protein sequence ID" value="GBG60790.1"/>
    <property type="molecule type" value="Genomic_DNA"/>
</dbReference>
<feature type="region of interest" description="Disordered" evidence="1">
    <location>
        <begin position="155"/>
        <end position="193"/>
    </location>
</feature>
<evidence type="ECO:0000313" key="2">
    <source>
        <dbReference type="EMBL" id="GBG60790.1"/>
    </source>
</evidence>
<dbReference type="Gramene" id="GBG60790">
    <property type="protein sequence ID" value="GBG60790"/>
    <property type="gene ID" value="CBR_g12528"/>
</dbReference>
<dbReference type="Proteomes" id="UP000265515">
    <property type="component" value="Unassembled WGS sequence"/>
</dbReference>
<accession>A0A388JSN0</accession>
<feature type="compositionally biased region" description="Basic and acidic residues" evidence="1">
    <location>
        <begin position="155"/>
        <end position="183"/>
    </location>
</feature>
<evidence type="ECO:0000313" key="3">
    <source>
        <dbReference type="Proteomes" id="UP000265515"/>
    </source>
</evidence>
<comment type="caution">
    <text evidence="2">The sequence shown here is derived from an EMBL/GenBank/DDBJ whole genome shotgun (WGS) entry which is preliminary data.</text>
</comment>
<protein>
    <submittedName>
        <fullName evidence="2">Uncharacterized protein</fullName>
    </submittedName>
</protein>
<proteinExistence type="predicted"/>
<reference evidence="2 3" key="1">
    <citation type="journal article" date="2018" name="Cell">
        <title>The Chara Genome: Secondary Complexity and Implications for Plant Terrestrialization.</title>
        <authorList>
            <person name="Nishiyama T."/>
            <person name="Sakayama H."/>
            <person name="Vries J.D."/>
            <person name="Buschmann H."/>
            <person name="Saint-Marcoux D."/>
            <person name="Ullrich K.K."/>
            <person name="Haas F.B."/>
            <person name="Vanderstraeten L."/>
            <person name="Becker D."/>
            <person name="Lang D."/>
            <person name="Vosolsobe S."/>
            <person name="Rombauts S."/>
            <person name="Wilhelmsson P.K.I."/>
            <person name="Janitza P."/>
            <person name="Kern R."/>
            <person name="Heyl A."/>
            <person name="Rumpler F."/>
            <person name="Villalobos L.I.A.C."/>
            <person name="Clay J.M."/>
            <person name="Skokan R."/>
            <person name="Toyoda A."/>
            <person name="Suzuki Y."/>
            <person name="Kagoshima H."/>
            <person name="Schijlen E."/>
            <person name="Tajeshwar N."/>
            <person name="Catarino B."/>
            <person name="Hetherington A.J."/>
            <person name="Saltykova A."/>
            <person name="Bonnot C."/>
            <person name="Breuninger H."/>
            <person name="Symeonidi A."/>
            <person name="Radhakrishnan G.V."/>
            <person name="Van Nieuwerburgh F."/>
            <person name="Deforce D."/>
            <person name="Chang C."/>
            <person name="Karol K.G."/>
            <person name="Hedrich R."/>
            <person name="Ulvskov P."/>
            <person name="Glockner G."/>
            <person name="Delwiche C.F."/>
            <person name="Petrasek J."/>
            <person name="Van de Peer Y."/>
            <person name="Friml J."/>
            <person name="Beilby M."/>
            <person name="Dolan L."/>
            <person name="Kohara Y."/>
            <person name="Sugano S."/>
            <person name="Fujiyama A."/>
            <person name="Delaux P.-M."/>
            <person name="Quint M."/>
            <person name="TheiBen G."/>
            <person name="Hagemann M."/>
            <person name="Harholt J."/>
            <person name="Dunand C."/>
            <person name="Zachgo S."/>
            <person name="Langdale J."/>
            <person name="Maumus F."/>
            <person name="Straeten D.V.D."/>
            <person name="Gould S.B."/>
            <person name="Rensing S.A."/>
        </authorList>
    </citation>
    <scope>NUCLEOTIDE SEQUENCE [LARGE SCALE GENOMIC DNA]</scope>
    <source>
        <strain evidence="2 3">S276</strain>
    </source>
</reference>